<proteinExistence type="predicted"/>
<sequence>MLKVLRYAVPAKITAGSALKICKIDTGKACAQINKGIEQSSDITILAKRDFFARSGCPAPIF</sequence>
<evidence type="ECO:0000313" key="1">
    <source>
        <dbReference type="EMBL" id="MPM97933.1"/>
    </source>
</evidence>
<name>A0A645EAS6_9ZZZZ</name>
<reference evidence="1" key="1">
    <citation type="submission" date="2019-08" db="EMBL/GenBank/DDBJ databases">
        <authorList>
            <person name="Kucharzyk K."/>
            <person name="Murdoch R.W."/>
            <person name="Higgins S."/>
            <person name="Loffler F."/>
        </authorList>
    </citation>
    <scope>NUCLEOTIDE SEQUENCE</scope>
</reference>
<dbReference type="EMBL" id="VSSQ01044135">
    <property type="protein sequence ID" value="MPM97933.1"/>
    <property type="molecule type" value="Genomic_DNA"/>
</dbReference>
<accession>A0A645EAS6</accession>
<comment type="caution">
    <text evidence="1">The sequence shown here is derived from an EMBL/GenBank/DDBJ whole genome shotgun (WGS) entry which is preliminary data.</text>
</comment>
<organism evidence="1">
    <name type="scientific">bioreactor metagenome</name>
    <dbReference type="NCBI Taxonomy" id="1076179"/>
    <lineage>
        <taxon>unclassified sequences</taxon>
        <taxon>metagenomes</taxon>
        <taxon>ecological metagenomes</taxon>
    </lineage>
</organism>
<protein>
    <submittedName>
        <fullName evidence="1">Uncharacterized protein</fullName>
    </submittedName>
</protein>
<dbReference type="AlphaFoldDB" id="A0A645EAS6"/>
<gene>
    <name evidence="1" type="ORF">SDC9_145113</name>
</gene>